<evidence type="ECO:0000313" key="7">
    <source>
        <dbReference type="RefSeq" id="XP_002731020.1"/>
    </source>
</evidence>
<feature type="transmembrane region" description="Helical" evidence="5">
    <location>
        <begin position="118"/>
        <end position="143"/>
    </location>
</feature>
<accession>A0ABM0GJ69</accession>
<dbReference type="PROSITE" id="PS01346">
    <property type="entry name" value="CLAUDIN"/>
    <property type="match status" value="1"/>
</dbReference>
<dbReference type="Proteomes" id="UP000694865">
    <property type="component" value="Unplaced"/>
</dbReference>
<evidence type="ECO:0000256" key="1">
    <source>
        <dbReference type="ARBA" id="ARBA00004141"/>
    </source>
</evidence>
<dbReference type="InterPro" id="IPR017974">
    <property type="entry name" value="Claudin_CS"/>
</dbReference>
<proteinExistence type="predicted"/>
<feature type="transmembrane region" description="Helical" evidence="5">
    <location>
        <begin position="90"/>
        <end position="111"/>
    </location>
</feature>
<dbReference type="InterPro" id="IPR004031">
    <property type="entry name" value="PMP22/EMP/MP20/Claudin"/>
</dbReference>
<comment type="subcellular location">
    <subcellularLocation>
        <location evidence="1">Membrane</location>
        <topology evidence="1">Multi-pass membrane protein</topology>
    </subcellularLocation>
</comment>
<dbReference type="Pfam" id="PF00822">
    <property type="entry name" value="PMP22_Claudin"/>
    <property type="match status" value="1"/>
</dbReference>
<name>A0ABM0GJ69_SACKO</name>
<evidence type="ECO:0000256" key="5">
    <source>
        <dbReference type="SAM" id="Phobius"/>
    </source>
</evidence>
<dbReference type="RefSeq" id="XP_002731020.1">
    <property type="nucleotide sequence ID" value="XM_002730974.2"/>
</dbReference>
<feature type="transmembrane region" description="Helical" evidence="5">
    <location>
        <begin position="21"/>
        <end position="43"/>
    </location>
</feature>
<dbReference type="GeneID" id="100374058"/>
<protein>
    <submittedName>
        <fullName evidence="7">Peripheral myelin protein 22-like</fullName>
    </submittedName>
</protein>
<evidence type="ECO:0000313" key="6">
    <source>
        <dbReference type="Proteomes" id="UP000694865"/>
    </source>
</evidence>
<keyword evidence="2 5" id="KW-0812">Transmembrane</keyword>
<evidence type="ECO:0000256" key="4">
    <source>
        <dbReference type="ARBA" id="ARBA00023136"/>
    </source>
</evidence>
<evidence type="ECO:0000256" key="3">
    <source>
        <dbReference type="ARBA" id="ARBA00022989"/>
    </source>
</evidence>
<dbReference type="Gene3D" id="1.20.140.150">
    <property type="match status" value="1"/>
</dbReference>
<keyword evidence="3 5" id="KW-1133">Transmembrane helix</keyword>
<organism evidence="6 7">
    <name type="scientific">Saccoglossus kowalevskii</name>
    <name type="common">Acorn worm</name>
    <dbReference type="NCBI Taxonomy" id="10224"/>
    <lineage>
        <taxon>Eukaryota</taxon>
        <taxon>Metazoa</taxon>
        <taxon>Hemichordata</taxon>
        <taxon>Enteropneusta</taxon>
        <taxon>Harrimaniidae</taxon>
        <taxon>Saccoglossus</taxon>
    </lineage>
</organism>
<keyword evidence="4 5" id="KW-0472">Membrane</keyword>
<evidence type="ECO:0000256" key="2">
    <source>
        <dbReference type="ARBA" id="ARBA00022692"/>
    </source>
</evidence>
<reference evidence="7" key="1">
    <citation type="submission" date="2025-08" db="UniProtKB">
        <authorList>
            <consortium name="RefSeq"/>
        </authorList>
    </citation>
    <scope>IDENTIFICATION</scope>
    <source>
        <tissue evidence="7">Testes</tissue>
    </source>
</reference>
<keyword evidence="6" id="KW-1185">Reference proteome</keyword>
<feature type="transmembrane region" description="Helical" evidence="5">
    <location>
        <begin position="149"/>
        <end position="172"/>
    </location>
</feature>
<gene>
    <name evidence="7" type="primary">LOC100374058</name>
</gene>
<sequence>MQYVSFREISPTTVPSNRENRLVVCGQVCGLALTLVITGGILLSTATNHWAHDADDVHFGLWKVCQREDHRAVECLPYVSVPEHVYVCRIFMVSACALSSLSFICAGYGFLWKHPQRIYVAAGFMLVDDLFVFAGTVIFTAYYYSLYSISYGVIVAWVMMPLALITAAMFLLSSRRRRPGNRLLRNATAAHYGSLHRKQLLENEDDY</sequence>